<protein>
    <submittedName>
        <fullName evidence="1">Uncharacterized protein</fullName>
    </submittedName>
</protein>
<organism evidence="1 2">
    <name type="scientific">Marasmius tenuissimus</name>
    <dbReference type="NCBI Taxonomy" id="585030"/>
    <lineage>
        <taxon>Eukaryota</taxon>
        <taxon>Fungi</taxon>
        <taxon>Dikarya</taxon>
        <taxon>Basidiomycota</taxon>
        <taxon>Agaricomycotina</taxon>
        <taxon>Agaricomycetes</taxon>
        <taxon>Agaricomycetidae</taxon>
        <taxon>Agaricales</taxon>
        <taxon>Marasmiineae</taxon>
        <taxon>Marasmiaceae</taxon>
        <taxon>Marasmius</taxon>
    </lineage>
</organism>
<dbReference type="Proteomes" id="UP001437256">
    <property type="component" value="Unassembled WGS sequence"/>
</dbReference>
<evidence type="ECO:0000313" key="2">
    <source>
        <dbReference type="Proteomes" id="UP001437256"/>
    </source>
</evidence>
<accession>A0ABR3AGF2</accession>
<name>A0ABR3AGF2_9AGAR</name>
<dbReference type="EMBL" id="JBBXMP010000001">
    <property type="protein sequence ID" value="KAL0072509.1"/>
    <property type="molecule type" value="Genomic_DNA"/>
</dbReference>
<proteinExistence type="predicted"/>
<keyword evidence="2" id="KW-1185">Reference proteome</keyword>
<gene>
    <name evidence="1" type="ORF">AAF712_000272</name>
</gene>
<reference evidence="1 2" key="1">
    <citation type="submission" date="2024-05" db="EMBL/GenBank/DDBJ databases">
        <title>A draft genome resource for the thread blight pathogen Marasmius tenuissimus strain MS-2.</title>
        <authorList>
            <person name="Yulfo-Soto G.E."/>
            <person name="Baruah I.K."/>
            <person name="Amoako-Attah I."/>
            <person name="Bukari Y."/>
            <person name="Meinhardt L.W."/>
            <person name="Bailey B.A."/>
            <person name="Cohen S.P."/>
        </authorList>
    </citation>
    <scope>NUCLEOTIDE SEQUENCE [LARGE SCALE GENOMIC DNA]</scope>
    <source>
        <strain evidence="1 2">MS-2</strain>
    </source>
</reference>
<sequence length="285" mass="32677">MDSYLNVEFDSSPNKLNSYAKRVGLARPSEADLQMIYSRSGGFLLQRRDELVARHGWVPVAHNENMLFVLEKENPSDYDYGLGFQALHDVSRLQLPVFIADMLDTWEAEEWKKMFYDTNIFNPYRQDQTNGRSIFAFKDCPSALSDLFYFIQVLVPGLLAIVDANRENVAPDDYQHVLPNDQWIERQKGSLQHIFGAARYSDLLLEAAKATQSGPDEPLDPRCCGQWDSQPRSLIQMSGKFGTSFHGAQCSLPWAPDEEMHSRSPSPQRYTIDDKEFGYCDDWIQ</sequence>
<evidence type="ECO:0000313" key="1">
    <source>
        <dbReference type="EMBL" id="KAL0072509.1"/>
    </source>
</evidence>
<comment type="caution">
    <text evidence="1">The sequence shown here is derived from an EMBL/GenBank/DDBJ whole genome shotgun (WGS) entry which is preliminary data.</text>
</comment>